<comment type="caution">
    <text evidence="2">The sequence shown here is derived from an EMBL/GenBank/DDBJ whole genome shotgun (WGS) entry which is preliminary data.</text>
</comment>
<gene>
    <name evidence="2" type="ORF">SEUCBS140593_010192</name>
</gene>
<proteinExistence type="predicted"/>
<dbReference type="EMBL" id="CAWUHD010000196">
    <property type="protein sequence ID" value="CAK7237904.1"/>
    <property type="molecule type" value="Genomic_DNA"/>
</dbReference>
<accession>A0ABP0D0H1</accession>
<dbReference type="PANTHER" id="PTHR47534:SF3">
    <property type="entry name" value="ALCOHOL DEHYDROGENASE-LIKE C-TERMINAL DOMAIN-CONTAINING PROTEIN"/>
    <property type="match status" value="1"/>
</dbReference>
<dbReference type="Proteomes" id="UP001642482">
    <property type="component" value="Unassembled WGS sequence"/>
</dbReference>
<keyword evidence="3" id="KW-1185">Reference proteome</keyword>
<dbReference type="InterPro" id="IPR052228">
    <property type="entry name" value="Sec_Metab_Biosynth_Oxidored"/>
</dbReference>
<sequence>MVSLKDIEASNSRLGEAGEGLVAVFLGATSGIGKATLREFVQYATKPRIYIVARNASTIATQIEELRQLNSDGQFEWYWKKKPK</sequence>
<dbReference type="PANTHER" id="PTHR47534">
    <property type="entry name" value="YALI0E05731P"/>
    <property type="match status" value="1"/>
</dbReference>
<reference evidence="2 3" key="1">
    <citation type="submission" date="2024-01" db="EMBL/GenBank/DDBJ databases">
        <authorList>
            <person name="Allen C."/>
            <person name="Tagirdzhanova G."/>
        </authorList>
    </citation>
    <scope>NUCLEOTIDE SEQUENCE [LARGE SCALE GENOMIC DNA]</scope>
</reference>
<evidence type="ECO:0000313" key="2">
    <source>
        <dbReference type="EMBL" id="CAK7237904.1"/>
    </source>
</evidence>
<name>A0ABP0D0H1_9PEZI</name>
<keyword evidence="1" id="KW-0560">Oxidoreductase</keyword>
<dbReference type="SUPFAM" id="SSF51735">
    <property type="entry name" value="NAD(P)-binding Rossmann-fold domains"/>
    <property type="match status" value="1"/>
</dbReference>
<evidence type="ECO:0000256" key="1">
    <source>
        <dbReference type="ARBA" id="ARBA00023002"/>
    </source>
</evidence>
<dbReference type="InterPro" id="IPR036291">
    <property type="entry name" value="NAD(P)-bd_dom_sf"/>
</dbReference>
<protein>
    <submittedName>
        <fullName evidence="2">Uncharacterized protein</fullName>
    </submittedName>
</protein>
<evidence type="ECO:0000313" key="3">
    <source>
        <dbReference type="Proteomes" id="UP001642482"/>
    </source>
</evidence>
<dbReference type="Gene3D" id="3.40.50.720">
    <property type="entry name" value="NAD(P)-binding Rossmann-like Domain"/>
    <property type="match status" value="1"/>
</dbReference>
<organism evidence="2 3">
    <name type="scientific">Sporothrix eucalyptigena</name>
    <dbReference type="NCBI Taxonomy" id="1812306"/>
    <lineage>
        <taxon>Eukaryota</taxon>
        <taxon>Fungi</taxon>
        <taxon>Dikarya</taxon>
        <taxon>Ascomycota</taxon>
        <taxon>Pezizomycotina</taxon>
        <taxon>Sordariomycetes</taxon>
        <taxon>Sordariomycetidae</taxon>
        <taxon>Ophiostomatales</taxon>
        <taxon>Ophiostomataceae</taxon>
        <taxon>Sporothrix</taxon>
    </lineage>
</organism>